<accession>A0A922CV40</accession>
<dbReference type="Proteomes" id="UP000791440">
    <property type="component" value="Unassembled WGS sequence"/>
</dbReference>
<proteinExistence type="predicted"/>
<evidence type="ECO:0000256" key="1">
    <source>
        <dbReference type="ARBA" id="ARBA00022801"/>
    </source>
</evidence>
<feature type="region of interest" description="Disordered" evidence="2">
    <location>
        <begin position="200"/>
        <end position="235"/>
    </location>
</feature>
<evidence type="ECO:0000256" key="2">
    <source>
        <dbReference type="SAM" id="MobiDB-lite"/>
    </source>
</evidence>
<evidence type="ECO:0000313" key="4">
    <source>
        <dbReference type="Proteomes" id="UP000791440"/>
    </source>
</evidence>
<organism evidence="3 4">
    <name type="scientific">Manduca sexta</name>
    <name type="common">Tobacco hawkmoth</name>
    <name type="synonym">Tobacco hornworm</name>
    <dbReference type="NCBI Taxonomy" id="7130"/>
    <lineage>
        <taxon>Eukaryota</taxon>
        <taxon>Metazoa</taxon>
        <taxon>Ecdysozoa</taxon>
        <taxon>Arthropoda</taxon>
        <taxon>Hexapoda</taxon>
        <taxon>Insecta</taxon>
        <taxon>Pterygota</taxon>
        <taxon>Neoptera</taxon>
        <taxon>Endopterygota</taxon>
        <taxon>Lepidoptera</taxon>
        <taxon>Glossata</taxon>
        <taxon>Ditrysia</taxon>
        <taxon>Bombycoidea</taxon>
        <taxon>Sphingidae</taxon>
        <taxon>Sphinginae</taxon>
        <taxon>Sphingini</taxon>
        <taxon>Manduca</taxon>
    </lineage>
</organism>
<feature type="region of interest" description="Disordered" evidence="2">
    <location>
        <begin position="405"/>
        <end position="425"/>
    </location>
</feature>
<name>A0A922CV40_MANSE</name>
<dbReference type="AlphaFoldDB" id="A0A922CV40"/>
<evidence type="ECO:0000313" key="3">
    <source>
        <dbReference type="EMBL" id="KAG6459394.1"/>
    </source>
</evidence>
<gene>
    <name evidence="3" type="ORF">O3G_MSEX011362</name>
</gene>
<reference evidence="3" key="1">
    <citation type="journal article" date="2016" name="Insect Biochem. Mol. Biol.">
        <title>Multifaceted biological insights from a draft genome sequence of the tobacco hornworm moth, Manduca sexta.</title>
        <authorList>
            <person name="Kanost M.R."/>
            <person name="Arrese E.L."/>
            <person name="Cao X."/>
            <person name="Chen Y.R."/>
            <person name="Chellapilla S."/>
            <person name="Goldsmith M.R."/>
            <person name="Grosse-Wilde E."/>
            <person name="Heckel D.G."/>
            <person name="Herndon N."/>
            <person name="Jiang H."/>
            <person name="Papanicolaou A."/>
            <person name="Qu J."/>
            <person name="Soulages J.L."/>
            <person name="Vogel H."/>
            <person name="Walters J."/>
            <person name="Waterhouse R.M."/>
            <person name="Ahn S.J."/>
            <person name="Almeida F.C."/>
            <person name="An C."/>
            <person name="Aqrawi P."/>
            <person name="Bretschneider A."/>
            <person name="Bryant W.B."/>
            <person name="Bucks S."/>
            <person name="Chao H."/>
            <person name="Chevignon G."/>
            <person name="Christen J.M."/>
            <person name="Clarke D.F."/>
            <person name="Dittmer N.T."/>
            <person name="Ferguson L.C.F."/>
            <person name="Garavelou S."/>
            <person name="Gordon K.H.J."/>
            <person name="Gunaratna R.T."/>
            <person name="Han Y."/>
            <person name="Hauser F."/>
            <person name="He Y."/>
            <person name="Heidel-Fischer H."/>
            <person name="Hirsh A."/>
            <person name="Hu Y."/>
            <person name="Jiang H."/>
            <person name="Kalra D."/>
            <person name="Klinner C."/>
            <person name="Konig C."/>
            <person name="Kovar C."/>
            <person name="Kroll A.R."/>
            <person name="Kuwar S.S."/>
            <person name="Lee S.L."/>
            <person name="Lehman R."/>
            <person name="Li K."/>
            <person name="Li Z."/>
            <person name="Liang H."/>
            <person name="Lovelace S."/>
            <person name="Lu Z."/>
            <person name="Mansfield J.H."/>
            <person name="McCulloch K.J."/>
            <person name="Mathew T."/>
            <person name="Morton B."/>
            <person name="Muzny D.M."/>
            <person name="Neunemann D."/>
            <person name="Ongeri F."/>
            <person name="Pauchet Y."/>
            <person name="Pu L.L."/>
            <person name="Pyrousis I."/>
            <person name="Rao X.J."/>
            <person name="Redding A."/>
            <person name="Roesel C."/>
            <person name="Sanchez-Gracia A."/>
            <person name="Schaack S."/>
            <person name="Shukla A."/>
            <person name="Tetreau G."/>
            <person name="Wang Y."/>
            <person name="Xiong G.H."/>
            <person name="Traut W."/>
            <person name="Walsh T.K."/>
            <person name="Worley K.C."/>
            <person name="Wu D."/>
            <person name="Wu W."/>
            <person name="Wu Y.Q."/>
            <person name="Zhang X."/>
            <person name="Zou Z."/>
            <person name="Zucker H."/>
            <person name="Briscoe A.D."/>
            <person name="Burmester T."/>
            <person name="Clem R.J."/>
            <person name="Feyereisen R."/>
            <person name="Grimmelikhuijzen C.J.P."/>
            <person name="Hamodrakas S.J."/>
            <person name="Hansson B.S."/>
            <person name="Huguet E."/>
            <person name="Jermiin L.S."/>
            <person name="Lan Q."/>
            <person name="Lehman H.K."/>
            <person name="Lorenzen M."/>
            <person name="Merzendorfer H."/>
            <person name="Michalopoulos I."/>
            <person name="Morton D.B."/>
            <person name="Muthukrishnan S."/>
            <person name="Oakeshott J.G."/>
            <person name="Palmer W."/>
            <person name="Park Y."/>
            <person name="Passarelli A.L."/>
            <person name="Rozas J."/>
            <person name="Schwartz L.M."/>
            <person name="Smith W."/>
            <person name="Southgate A."/>
            <person name="Vilcinskas A."/>
            <person name="Vogt R."/>
            <person name="Wang P."/>
            <person name="Werren J."/>
            <person name="Yu X.Q."/>
            <person name="Zhou J.J."/>
            <person name="Brown S.J."/>
            <person name="Scherer S.E."/>
            <person name="Richards S."/>
            <person name="Blissard G.W."/>
        </authorList>
    </citation>
    <scope>NUCLEOTIDE SEQUENCE</scope>
</reference>
<dbReference type="PANTHER" id="PTHR12997:SF2">
    <property type="entry name" value="INOSITOL POLYPHOSPHATE-5-PHOSPHATASE A"/>
    <property type="match status" value="1"/>
</dbReference>
<dbReference type="EMBL" id="JH668621">
    <property type="protein sequence ID" value="KAG6459394.1"/>
    <property type="molecule type" value="Genomic_DNA"/>
</dbReference>
<sequence length="519" mass="58516">MYFAHTSLTDLKIWDFELKTYVEVAGKEIHSGNIEKVTTKEKAKFPQHFFPECKWSRKGFLRTRWCIRGTAVEFINIHLFHDASNLLAMEPYPSVYCRSRRRALRHTLRHVHSDLHAAPYFIFGDFNFRTDTGGVVKVYARRGAIGYCCRNQRGCSCSIRTPPDPARTGICIHPGSRWPTPQTAAAGECRHQTAALLGRAHRRGRDNRVTDSEGSPIRRKLVRNQSEGSPKPGDALSAELRRLVDAPARKRNEYGVIGDTACMGDHKPIYLRVMLQSDRGTLDCCDTILPCSICVNATRFPSTLPLTFPHYTPLMPRLRRLPTDPDLLSNKKLKLPDISGSHPDKLLSDDNRMKRTRTGSLNEKILRIPHVEITRADYCSYDRIYVNDVDNTLLTVRQCVDPYTPESIDSHSPNVEASSGSDITDLGDDLGEIDLKSTKVNRDRSVSPTLLKNRLDKLLSDKEKSIPELQRLDSRESCGSDGSKKGGLCCLALKCYGFCRRRARKVKCECSGLTKCCTS</sequence>
<dbReference type="GO" id="GO:0004445">
    <property type="term" value="F:inositol-polyphosphate 5-phosphatase activity"/>
    <property type="evidence" value="ECO:0007669"/>
    <property type="project" value="InterPro"/>
</dbReference>
<comment type="caution">
    <text evidence="3">The sequence shown here is derived from an EMBL/GenBank/DDBJ whole genome shotgun (WGS) entry which is preliminary data.</text>
</comment>
<evidence type="ECO:0008006" key="5">
    <source>
        <dbReference type="Google" id="ProtNLM"/>
    </source>
</evidence>
<dbReference type="InterPro" id="IPR039737">
    <property type="entry name" value="INPP5A"/>
</dbReference>
<protein>
    <recommendedName>
        <fullName evidence="5">Inositol-polyphosphate 5-phosphatase</fullName>
    </recommendedName>
</protein>
<keyword evidence="4" id="KW-1185">Reference proteome</keyword>
<dbReference type="PANTHER" id="PTHR12997">
    <property type="entry name" value="TYPE I INOSITOL-1,4,5-TRISPHOSPHATE 5-PHOSPHATASE"/>
    <property type="match status" value="1"/>
</dbReference>
<feature type="compositionally biased region" description="Polar residues" evidence="2">
    <location>
        <begin position="410"/>
        <end position="422"/>
    </location>
</feature>
<reference evidence="3" key="2">
    <citation type="submission" date="2020-12" db="EMBL/GenBank/DDBJ databases">
        <authorList>
            <person name="Kanost M."/>
        </authorList>
    </citation>
    <scope>NUCLEOTIDE SEQUENCE</scope>
</reference>
<keyword evidence="1" id="KW-0378">Hydrolase</keyword>